<comment type="caution">
    <text evidence="2">The sequence shown here is derived from an EMBL/GenBank/DDBJ whole genome shotgun (WGS) entry which is preliminary data.</text>
</comment>
<dbReference type="Proteomes" id="UP000612808">
    <property type="component" value="Unassembled WGS sequence"/>
</dbReference>
<evidence type="ECO:0000256" key="1">
    <source>
        <dbReference type="SAM" id="MobiDB-lite"/>
    </source>
</evidence>
<accession>A0A8J3J5Z3</accession>
<keyword evidence="3" id="KW-1185">Reference proteome</keyword>
<evidence type="ECO:0000313" key="2">
    <source>
        <dbReference type="EMBL" id="GID12715.1"/>
    </source>
</evidence>
<feature type="region of interest" description="Disordered" evidence="1">
    <location>
        <begin position="1"/>
        <end position="20"/>
    </location>
</feature>
<proteinExistence type="predicted"/>
<dbReference type="EMBL" id="BOMB01000020">
    <property type="protein sequence ID" value="GID12715.1"/>
    <property type="molecule type" value="Genomic_DNA"/>
</dbReference>
<dbReference type="AlphaFoldDB" id="A0A8J3J5Z3"/>
<name>A0A8J3J5Z3_9ACTN</name>
<evidence type="ECO:0000313" key="3">
    <source>
        <dbReference type="Proteomes" id="UP000612808"/>
    </source>
</evidence>
<organism evidence="2 3">
    <name type="scientific">Actinocatenispora rupis</name>
    <dbReference type="NCBI Taxonomy" id="519421"/>
    <lineage>
        <taxon>Bacteria</taxon>
        <taxon>Bacillati</taxon>
        <taxon>Actinomycetota</taxon>
        <taxon>Actinomycetes</taxon>
        <taxon>Micromonosporales</taxon>
        <taxon>Micromonosporaceae</taxon>
        <taxon>Actinocatenispora</taxon>
    </lineage>
</organism>
<protein>
    <submittedName>
        <fullName evidence="2">Uncharacterized protein</fullName>
    </submittedName>
</protein>
<sequence length="225" mass="24282">MSSPRTPDLVPVLSRGKHHSPRRGACFMEMASYLAGEKWSDHPPCTHPLLAAVARQVNDRMSDEARSRLITLIPSVIGLTGDDLHVDVRIALRCATTALPVVAAERQRGLAVAVLSANRIRAQLDGLPGDFMEDESREALLRTPHARRWAEQFTPGFAPTAKAFRKYAAPATVSGAVDGIAAACVPDPDALLHELLAGTIADCTALLGRTPTPAPRPARRIRTHR</sequence>
<gene>
    <name evidence="2" type="ORF">Aru02nite_36040</name>
</gene>
<dbReference type="RefSeq" id="WP_203658932.1">
    <property type="nucleotide sequence ID" value="NZ_BAAAZM010000024.1"/>
</dbReference>
<reference evidence="2" key="1">
    <citation type="submission" date="2021-01" db="EMBL/GenBank/DDBJ databases">
        <title>Whole genome shotgun sequence of Actinocatenispora rupis NBRC 107355.</title>
        <authorList>
            <person name="Komaki H."/>
            <person name="Tamura T."/>
        </authorList>
    </citation>
    <scope>NUCLEOTIDE SEQUENCE</scope>
    <source>
        <strain evidence="2">NBRC 107355</strain>
    </source>
</reference>